<reference evidence="3" key="1">
    <citation type="journal article" date="2020" name="mSystems">
        <title>Genome- and Community-Level Interaction Insights into Carbon Utilization and Element Cycling Functions of Hydrothermarchaeota in Hydrothermal Sediment.</title>
        <authorList>
            <person name="Zhou Z."/>
            <person name="Liu Y."/>
            <person name="Xu W."/>
            <person name="Pan J."/>
            <person name="Luo Z.H."/>
            <person name="Li M."/>
        </authorList>
    </citation>
    <scope>NUCLEOTIDE SEQUENCE [LARGE SCALE GENOMIC DNA]</scope>
    <source>
        <strain evidence="3">HyVt-185</strain>
    </source>
</reference>
<dbReference type="InterPro" id="IPR027417">
    <property type="entry name" value="P-loop_NTPase"/>
</dbReference>
<dbReference type="Gene3D" id="3.40.50.300">
    <property type="entry name" value="P-loop containing nucleotide triphosphate hydrolases"/>
    <property type="match status" value="1"/>
</dbReference>
<evidence type="ECO:0000256" key="1">
    <source>
        <dbReference type="ARBA" id="ARBA00022573"/>
    </source>
</evidence>
<dbReference type="Proteomes" id="UP000885863">
    <property type="component" value="Unassembled WGS sequence"/>
</dbReference>
<organism evidence="3">
    <name type="scientific">Candidatus Syntropharchaeum butanivorans</name>
    <dbReference type="NCBI Taxonomy" id="1839936"/>
    <lineage>
        <taxon>Archaea</taxon>
        <taxon>Methanobacteriati</taxon>
        <taxon>Methanobacteriota</taxon>
        <taxon>Stenosarchaea group</taxon>
        <taxon>Methanomicrobia</taxon>
        <taxon>Methanosarcinales</taxon>
        <taxon>ANME-2 cluster</taxon>
        <taxon>Candidatus Syntropharchaeum</taxon>
    </lineage>
</organism>
<accession>A0A7C1B4E4</accession>
<dbReference type="PANTHER" id="PTHR43873">
    <property type="entry name" value="COBYRINATE A,C-DIAMIDE SYNTHASE"/>
    <property type="match status" value="1"/>
</dbReference>
<dbReference type="PANTHER" id="PTHR43873:SF1">
    <property type="entry name" value="COBYRINATE A,C-DIAMIDE SYNTHASE"/>
    <property type="match status" value="1"/>
</dbReference>
<dbReference type="InterPro" id="IPR004484">
    <property type="entry name" value="CbiA/CobB_synth"/>
</dbReference>
<feature type="non-terminal residue" evidence="3">
    <location>
        <position position="78"/>
    </location>
</feature>
<dbReference type="GO" id="GO:0009236">
    <property type="term" value="P:cobalamin biosynthetic process"/>
    <property type="evidence" value="ECO:0007669"/>
    <property type="project" value="UniProtKB-KW"/>
</dbReference>
<dbReference type="Pfam" id="PF01656">
    <property type="entry name" value="CbiA"/>
    <property type="match status" value="1"/>
</dbReference>
<dbReference type="AlphaFoldDB" id="A0A7C1B4E4"/>
<evidence type="ECO:0000313" key="3">
    <source>
        <dbReference type="EMBL" id="HDM36859.1"/>
    </source>
</evidence>
<dbReference type="EMBL" id="DQZR01000266">
    <property type="protein sequence ID" value="HDM36859.1"/>
    <property type="molecule type" value="Genomic_DNA"/>
</dbReference>
<dbReference type="InterPro" id="IPR002586">
    <property type="entry name" value="CobQ/CobB/MinD/ParA_Nub-bd_dom"/>
</dbReference>
<gene>
    <name evidence="3" type="ORF">ENG09_06425</name>
</gene>
<dbReference type="GO" id="GO:0042242">
    <property type="term" value="F:cobyrinic acid a,c-diamide synthase activity"/>
    <property type="evidence" value="ECO:0007669"/>
    <property type="project" value="InterPro"/>
</dbReference>
<feature type="domain" description="CobQ/CobB/MinD/ParA nucleotide binding" evidence="2">
    <location>
        <begin position="26"/>
        <end position="62"/>
    </location>
</feature>
<dbReference type="SUPFAM" id="SSF52540">
    <property type="entry name" value="P-loop containing nucleoside triphosphate hydrolases"/>
    <property type="match status" value="1"/>
</dbReference>
<evidence type="ECO:0000259" key="2">
    <source>
        <dbReference type="Pfam" id="PF01656"/>
    </source>
</evidence>
<keyword evidence="1" id="KW-0169">Cobalamin biosynthesis</keyword>
<comment type="caution">
    <text evidence="3">The sequence shown here is derived from an EMBL/GenBank/DDBJ whole genome shotgun (WGS) entry which is preliminary data.</text>
</comment>
<proteinExistence type="predicted"/>
<sequence>MEGLDYNAKGIPQEVQDITDTRPRVVIGATHSGAGKTTVTLLLMGALKRRGFDVRPFKVGPDFIDPSHHRMICGHSSH</sequence>
<name>A0A7C1B4E4_9EURY</name>
<protein>
    <recommendedName>
        <fullName evidence="2">CobQ/CobB/MinD/ParA nucleotide binding domain-containing protein</fullName>
    </recommendedName>
</protein>